<sequence>MSVLIIGAGEVGFMIARRLTEENIDVYIVEKDEAKVNKLSQMIDAQVIWGSGSSIKTLKKANLEHAEMLIAVTDSDEVNLVAAFIAGSFADIPTKIVRIRNKEYESSRKIFEEEYLDIDLIINPEQEAVNTIMNIIDIPGCQDAVQVADGRIRLGGFKIGPNSPLVYRSLQEISTSSNTNGMNFLIAAILRQMNLLIPRGNDKILPGDRVYVVLDQGDNREILTFMGTYRKPMQNIMIYGGSITGEMLASALERRNISVKLIEHDEKRCIDLSERLSRTTVLNIPAMNRDLLQAERVSNQDVFIAVSNDEEANILSSLLAKRIGCPHVISQVNNSDYVSLVSDIGVDVVVNPRMAAVAKILQFIRKGKIFSMTSLSDIEAEVLEVEAMETSDLVERPIKDIKWPKDAIIAGVIRAGEGKVIAPKGDTVIDPGDRVIIFAKKGTMPKVEKVLSVKLDYF</sequence>
<dbReference type="InterPro" id="IPR006036">
    <property type="entry name" value="K_uptake_TrkA"/>
</dbReference>
<dbReference type="Pfam" id="PF02080">
    <property type="entry name" value="TrkA_C"/>
    <property type="match status" value="2"/>
</dbReference>
<dbReference type="NCBIfam" id="NF007039">
    <property type="entry name" value="PRK09496.3-2"/>
    <property type="match status" value="1"/>
</dbReference>
<evidence type="ECO:0000313" key="8">
    <source>
        <dbReference type="EMBL" id="VFU16230.1"/>
    </source>
</evidence>
<evidence type="ECO:0000256" key="5">
    <source>
        <dbReference type="ARBA" id="ARBA00023065"/>
    </source>
</evidence>
<dbReference type="InterPro" id="IPR003148">
    <property type="entry name" value="RCK_N"/>
</dbReference>
<evidence type="ECO:0000256" key="3">
    <source>
        <dbReference type="ARBA" id="ARBA00022958"/>
    </source>
</evidence>
<dbReference type="PANTHER" id="PTHR43833:SF5">
    <property type="entry name" value="TRK SYSTEM POTASSIUM UPTAKE PROTEIN TRKA"/>
    <property type="match status" value="1"/>
</dbReference>
<dbReference type="EMBL" id="CAADRM010000117">
    <property type="protein sequence ID" value="VFU16230.1"/>
    <property type="molecule type" value="Genomic_DNA"/>
</dbReference>
<dbReference type="PRINTS" id="PR00335">
    <property type="entry name" value="KUPTAKETRKA"/>
</dbReference>
<evidence type="ECO:0000256" key="1">
    <source>
        <dbReference type="ARBA" id="ARBA00022448"/>
    </source>
</evidence>
<dbReference type="NCBIfam" id="NF007031">
    <property type="entry name" value="PRK09496.1-2"/>
    <property type="match status" value="1"/>
</dbReference>
<dbReference type="InterPro" id="IPR050721">
    <property type="entry name" value="Trk_Ktr_HKT_K-transport"/>
</dbReference>
<evidence type="ECO:0000259" key="6">
    <source>
        <dbReference type="PROSITE" id="PS51201"/>
    </source>
</evidence>
<organism evidence="8">
    <name type="scientific">anaerobic digester metagenome</name>
    <dbReference type="NCBI Taxonomy" id="1263854"/>
    <lineage>
        <taxon>unclassified sequences</taxon>
        <taxon>metagenomes</taxon>
        <taxon>ecological metagenomes</taxon>
    </lineage>
</organism>
<keyword evidence="4" id="KW-0520">NAD</keyword>
<dbReference type="GO" id="GO:0015079">
    <property type="term" value="F:potassium ion transmembrane transporter activity"/>
    <property type="evidence" value="ECO:0007669"/>
    <property type="project" value="InterPro"/>
</dbReference>
<keyword evidence="2" id="KW-0633">Potassium transport</keyword>
<keyword evidence="1" id="KW-0813">Transport</keyword>
<dbReference type="InterPro" id="IPR036291">
    <property type="entry name" value="NAD(P)-bd_dom_sf"/>
</dbReference>
<dbReference type="Gene3D" id="3.40.50.720">
    <property type="entry name" value="NAD(P)-binding Rossmann-like Domain"/>
    <property type="match status" value="2"/>
</dbReference>
<dbReference type="Pfam" id="PF02254">
    <property type="entry name" value="TrkA_N"/>
    <property type="match status" value="2"/>
</dbReference>
<feature type="domain" description="RCK C-terminal" evidence="7">
    <location>
        <begin position="142"/>
        <end position="228"/>
    </location>
</feature>
<gene>
    <name evidence="8" type="primary">trkA</name>
    <name evidence="8" type="ORF">SCFA_520036</name>
</gene>
<keyword evidence="3" id="KW-0630">Potassium</keyword>
<name>A0A485M3L2_9ZZZZ</name>
<evidence type="ECO:0000259" key="7">
    <source>
        <dbReference type="PROSITE" id="PS51202"/>
    </source>
</evidence>
<keyword evidence="5" id="KW-0406">Ion transport</keyword>
<evidence type="ECO:0000256" key="2">
    <source>
        <dbReference type="ARBA" id="ARBA00022538"/>
    </source>
</evidence>
<dbReference type="SUPFAM" id="SSF116726">
    <property type="entry name" value="TrkA C-terminal domain-like"/>
    <property type="match status" value="2"/>
</dbReference>
<dbReference type="PROSITE" id="PS51202">
    <property type="entry name" value="RCK_C"/>
    <property type="match status" value="2"/>
</dbReference>
<feature type="domain" description="RCK N-terminal" evidence="6">
    <location>
        <begin position="233"/>
        <end position="350"/>
    </location>
</feature>
<protein>
    <submittedName>
        <fullName evidence="8">Trk system potassium uptake protein TrkA</fullName>
    </submittedName>
</protein>
<dbReference type="PROSITE" id="PS51201">
    <property type="entry name" value="RCK_N"/>
    <property type="match status" value="2"/>
</dbReference>
<dbReference type="Gene3D" id="3.30.70.1450">
    <property type="entry name" value="Regulator of K+ conductance, C-terminal domain"/>
    <property type="match status" value="2"/>
</dbReference>
<dbReference type="InterPro" id="IPR006037">
    <property type="entry name" value="RCK_C"/>
</dbReference>
<reference evidence="8" key="1">
    <citation type="submission" date="2019-03" db="EMBL/GenBank/DDBJ databases">
        <authorList>
            <person name="Hao L."/>
        </authorList>
    </citation>
    <scope>NUCLEOTIDE SEQUENCE</scope>
</reference>
<feature type="domain" description="RCK N-terminal" evidence="6">
    <location>
        <begin position="1"/>
        <end position="122"/>
    </location>
</feature>
<dbReference type="NCBIfam" id="NF007032">
    <property type="entry name" value="PRK09496.1-4"/>
    <property type="match status" value="1"/>
</dbReference>
<accession>A0A485M3L2</accession>
<proteinExistence type="predicted"/>
<dbReference type="AlphaFoldDB" id="A0A485M3L2"/>
<dbReference type="GO" id="GO:0005886">
    <property type="term" value="C:plasma membrane"/>
    <property type="evidence" value="ECO:0007669"/>
    <property type="project" value="InterPro"/>
</dbReference>
<dbReference type="PANTHER" id="PTHR43833">
    <property type="entry name" value="POTASSIUM CHANNEL PROTEIN 2-RELATED-RELATED"/>
    <property type="match status" value="1"/>
</dbReference>
<feature type="domain" description="RCK C-terminal" evidence="7">
    <location>
        <begin position="370"/>
        <end position="453"/>
    </location>
</feature>
<dbReference type="SUPFAM" id="SSF51735">
    <property type="entry name" value="NAD(P)-binding Rossmann-fold domains"/>
    <property type="match status" value="2"/>
</dbReference>
<evidence type="ECO:0000256" key="4">
    <source>
        <dbReference type="ARBA" id="ARBA00023027"/>
    </source>
</evidence>
<dbReference type="InterPro" id="IPR036721">
    <property type="entry name" value="RCK_C_sf"/>
</dbReference>